<dbReference type="HAMAP" id="MF_00679">
    <property type="entry name" value="HscA"/>
    <property type="match status" value="1"/>
</dbReference>
<comment type="function">
    <text evidence="5">Chaperone involved in the maturation of iron-sulfur cluster-containing proteins. Has a low intrinsic ATPase activity which is markedly stimulated by HscB.</text>
</comment>
<comment type="similarity">
    <text evidence="1 5 6">Belongs to the heat shock protein 70 family.</text>
</comment>
<proteinExistence type="inferred from homology"/>
<evidence type="ECO:0000256" key="1">
    <source>
        <dbReference type="ARBA" id="ARBA00007381"/>
    </source>
</evidence>
<dbReference type="GO" id="GO:0140662">
    <property type="term" value="F:ATP-dependent protein folding chaperone"/>
    <property type="evidence" value="ECO:0007669"/>
    <property type="project" value="InterPro"/>
</dbReference>
<dbReference type="Gene3D" id="1.20.1270.10">
    <property type="match status" value="1"/>
</dbReference>
<dbReference type="InterPro" id="IPR010236">
    <property type="entry name" value="ISC_FeS_clus_asmbl_HscA"/>
</dbReference>
<sequence>MALLQISEPGKSTDPHNRKLTIGIDLGTTNSLVASVISGEAKILEDNNYRLIPSRVLYEQGQVLVGNDIPNHALTVSSVKRLIGKKKDDIDADNIALELADSNEIFIQTSQGYKSPIQVSSDILKKLKKIASDYFGDEIYGAVITVPAYFNEGQRQATKEAAKLAEINVLRLINEPTAAAYAYGLDTKKEGVFVVYDLGGGTFDVSLLQFNEGVFEVIATNGNSSLGGDDFDQIIKNYIVNKYKFNSQSLEDQANLNLIAKDIKEKLSSQETFNETIRLNNQNYQIDISLGEIEELFIPLVDKTIQCVKNTLNDADLSTDEIDGIIMVGGSTRMPTIQNHIKKFFNQDLLNDLNPDEVVAIGAARQASVLSGQANDDTLLLDVTPLSLGIETMGDLVERIIPRNSTIPIAKAQEFTTYKDGQTMMKIHVVQGEREKVSENRSLGEFIVKDIPPMPAGAAKIKVTFQVDADSLLTVSAEEQTTGIKTSIEIKPSYGIEESEIRKILEDSFTNAEIDKKFRGLAEVIVDANQILELTEKAIQDDIQLLSDSEKSSIERCMNNLKSEITKKNPSKIKIAMDELNDVSMSFAQKRMDNSIHSSLTGKNINEINK</sequence>
<keyword evidence="2 5" id="KW-0547">Nucleotide-binding</keyword>
<dbReference type="PRINTS" id="PR00301">
    <property type="entry name" value="HEATSHOCK70"/>
</dbReference>
<dbReference type="Gene3D" id="3.30.420.40">
    <property type="match status" value="2"/>
</dbReference>
<keyword evidence="8" id="KW-1185">Reference proteome</keyword>
<reference evidence="7 8" key="1">
    <citation type="submission" date="2015-03" db="EMBL/GenBank/DDBJ databases">
        <title>Comparative analysis of the OM43 clade including a novel species from Red Sea uncovers genomic and metabolic diversity among marine methylotrophs.</title>
        <authorList>
            <person name="Jimenez-Infante F."/>
            <person name="Ngugi D.K."/>
            <person name="Vinu M."/>
            <person name="Alam I."/>
            <person name="Kamau A."/>
            <person name="Blom J."/>
            <person name="Bajic V.B."/>
            <person name="Stingl U."/>
        </authorList>
    </citation>
    <scope>NUCLEOTIDE SEQUENCE [LARGE SCALE GENOMIC DNA]</scope>
    <source>
        <strain evidence="7 8">MBRSH7</strain>
    </source>
</reference>
<dbReference type="GO" id="GO:0016887">
    <property type="term" value="F:ATP hydrolysis activity"/>
    <property type="evidence" value="ECO:0007669"/>
    <property type="project" value="UniProtKB-UniRule"/>
</dbReference>
<dbReference type="GO" id="GO:0005524">
    <property type="term" value="F:ATP binding"/>
    <property type="evidence" value="ECO:0007669"/>
    <property type="project" value="UniProtKB-KW"/>
</dbReference>
<dbReference type="InterPro" id="IPR013126">
    <property type="entry name" value="Hsp_70_fam"/>
</dbReference>
<evidence type="ECO:0000256" key="6">
    <source>
        <dbReference type="RuleBase" id="RU003322"/>
    </source>
</evidence>
<dbReference type="EMBL" id="CP011002">
    <property type="protein sequence ID" value="AKO65427.1"/>
    <property type="molecule type" value="Genomic_DNA"/>
</dbReference>
<dbReference type="PROSITE" id="PS00329">
    <property type="entry name" value="HSP70_2"/>
    <property type="match status" value="1"/>
</dbReference>
<dbReference type="GO" id="GO:0016226">
    <property type="term" value="P:iron-sulfur cluster assembly"/>
    <property type="evidence" value="ECO:0007669"/>
    <property type="project" value="InterPro"/>
</dbReference>
<dbReference type="InterPro" id="IPR029047">
    <property type="entry name" value="HSP70_peptide-bd_sf"/>
</dbReference>
<gene>
    <name evidence="5" type="primary">hscA</name>
    <name evidence="7" type="ORF">VI33_01280</name>
</gene>
<dbReference type="PATRIC" id="fig|1623450.3.peg.254"/>
<dbReference type="SUPFAM" id="SSF100934">
    <property type="entry name" value="Heat shock protein 70kD (HSP70), C-terminal subdomain"/>
    <property type="match status" value="1"/>
</dbReference>
<evidence type="ECO:0000256" key="4">
    <source>
        <dbReference type="ARBA" id="ARBA00023186"/>
    </source>
</evidence>
<accession>A0A0H4JAA1</accession>
<dbReference type="OrthoDB" id="9766019at2"/>
<dbReference type="Gene3D" id="3.90.640.10">
    <property type="entry name" value="Actin, Chain A, domain 4"/>
    <property type="match status" value="1"/>
</dbReference>
<evidence type="ECO:0000256" key="3">
    <source>
        <dbReference type="ARBA" id="ARBA00022840"/>
    </source>
</evidence>
<dbReference type="Proteomes" id="UP000066549">
    <property type="component" value="Chromosome"/>
</dbReference>
<dbReference type="InterPro" id="IPR018181">
    <property type="entry name" value="Heat_shock_70_CS"/>
</dbReference>
<dbReference type="SUPFAM" id="SSF53067">
    <property type="entry name" value="Actin-like ATPase domain"/>
    <property type="match status" value="2"/>
</dbReference>
<dbReference type="PROSITE" id="PS00297">
    <property type="entry name" value="HSP70_1"/>
    <property type="match status" value="1"/>
</dbReference>
<dbReference type="SUPFAM" id="SSF100920">
    <property type="entry name" value="Heat shock protein 70kD (HSP70), peptide-binding domain"/>
    <property type="match status" value="1"/>
</dbReference>
<dbReference type="AlphaFoldDB" id="A0A0H4JAA1"/>
<name>A0A0H4JAA1_9PROT</name>
<dbReference type="Pfam" id="PF00012">
    <property type="entry name" value="HSP70"/>
    <property type="match status" value="1"/>
</dbReference>
<evidence type="ECO:0000256" key="2">
    <source>
        <dbReference type="ARBA" id="ARBA00022741"/>
    </source>
</evidence>
<dbReference type="PANTHER" id="PTHR19375">
    <property type="entry name" value="HEAT SHOCK PROTEIN 70KDA"/>
    <property type="match status" value="1"/>
</dbReference>
<protein>
    <recommendedName>
        <fullName evidence="5">Chaperone protein HscA homolog</fullName>
    </recommendedName>
</protein>
<keyword evidence="4 5" id="KW-0143">Chaperone</keyword>
<dbReference type="NCBIfam" id="TIGR01991">
    <property type="entry name" value="HscA"/>
    <property type="match status" value="1"/>
</dbReference>
<dbReference type="Gene3D" id="2.60.34.10">
    <property type="entry name" value="Substrate Binding Domain Of DNAk, Chain A, domain 1"/>
    <property type="match status" value="1"/>
</dbReference>
<dbReference type="GO" id="GO:0051082">
    <property type="term" value="F:unfolded protein binding"/>
    <property type="evidence" value="ECO:0007669"/>
    <property type="project" value="InterPro"/>
</dbReference>
<dbReference type="NCBIfam" id="NF003520">
    <property type="entry name" value="PRK05183.1"/>
    <property type="match status" value="1"/>
</dbReference>
<evidence type="ECO:0000313" key="7">
    <source>
        <dbReference type="EMBL" id="AKO65427.1"/>
    </source>
</evidence>
<evidence type="ECO:0000313" key="8">
    <source>
        <dbReference type="Proteomes" id="UP000066549"/>
    </source>
</evidence>
<dbReference type="InterPro" id="IPR043129">
    <property type="entry name" value="ATPase_NBD"/>
</dbReference>
<organism evidence="7 8">
    <name type="scientific">Methylophilales bacterium MBRS-H7</name>
    <dbReference type="NCBI Taxonomy" id="1623450"/>
    <lineage>
        <taxon>Bacteria</taxon>
        <taxon>Pseudomonadati</taxon>
        <taxon>Pseudomonadota</taxon>
        <taxon>Betaproteobacteria</taxon>
        <taxon>Nitrosomonadales</taxon>
        <taxon>OM43 clade</taxon>
    </lineage>
</organism>
<evidence type="ECO:0000256" key="5">
    <source>
        <dbReference type="HAMAP-Rule" id="MF_00679"/>
    </source>
</evidence>
<dbReference type="InterPro" id="IPR029048">
    <property type="entry name" value="HSP70_C_sf"/>
</dbReference>
<keyword evidence="3 5" id="KW-0067">ATP-binding</keyword>